<proteinExistence type="predicted"/>
<dbReference type="InterPro" id="IPR036410">
    <property type="entry name" value="HSP_DnaJ_Cys-rich_dom_sf"/>
</dbReference>
<accession>A0A061RF14</accession>
<feature type="region of interest" description="Disordered" evidence="1">
    <location>
        <begin position="20"/>
        <end position="49"/>
    </location>
</feature>
<dbReference type="AlphaFoldDB" id="A0A061RF14"/>
<organism evidence="2">
    <name type="scientific">Tetraselmis sp. GSL018</name>
    <dbReference type="NCBI Taxonomy" id="582737"/>
    <lineage>
        <taxon>Eukaryota</taxon>
        <taxon>Viridiplantae</taxon>
        <taxon>Chlorophyta</taxon>
        <taxon>core chlorophytes</taxon>
        <taxon>Chlorodendrophyceae</taxon>
        <taxon>Chlorodendrales</taxon>
        <taxon>Chlorodendraceae</taxon>
        <taxon>Tetraselmis</taxon>
    </lineage>
</organism>
<protein>
    <submittedName>
        <fullName evidence="2">Uncharacterized protein</fullName>
    </submittedName>
</protein>
<dbReference type="EMBL" id="GBEZ01017242">
    <property type="protein sequence ID" value="JAC69081.1"/>
    <property type="molecule type" value="Transcribed_RNA"/>
</dbReference>
<dbReference type="SUPFAM" id="SSF57938">
    <property type="entry name" value="DnaJ/Hsp40 cysteine-rich domain"/>
    <property type="match status" value="1"/>
</dbReference>
<gene>
    <name evidence="2" type="ORF">TSPGSL018_7255</name>
</gene>
<evidence type="ECO:0000256" key="1">
    <source>
        <dbReference type="SAM" id="MobiDB-lite"/>
    </source>
</evidence>
<sequence>MTEIAGNEYDLVKQLKQKYNSVRTDEDKNSNGTNQQQTHKTDYSFPDTGRADRPVDIQVKICPQCTGAGELQELYGYRVLTKPCLDCGGNGIQHFKHGKRVEIEEGTMRSHCTQDKASCREPLRSVLSFGCRTVRPKLPLVEQVAHIPSSFVFLKFQRKSRYT</sequence>
<evidence type="ECO:0000313" key="2">
    <source>
        <dbReference type="EMBL" id="JAC69081.1"/>
    </source>
</evidence>
<name>A0A061RF14_9CHLO</name>
<reference evidence="2" key="1">
    <citation type="submission" date="2014-05" db="EMBL/GenBank/DDBJ databases">
        <title>The transcriptome of the halophilic microalga Tetraselmis sp. GSL018 isolated from the Great Salt Lake, Utah.</title>
        <authorList>
            <person name="Jinkerson R.E."/>
            <person name="D'Adamo S."/>
            <person name="Posewitz M.C."/>
        </authorList>
    </citation>
    <scope>NUCLEOTIDE SEQUENCE</scope>
    <source>
        <strain evidence="2">GSL018</strain>
    </source>
</reference>